<dbReference type="PANTHER" id="PTHR47633:SF3">
    <property type="entry name" value="STRIATED MUSCLE PREFERENTIALLY EXPRESSED PROTEIN KINASE"/>
    <property type="match status" value="1"/>
</dbReference>
<comment type="similarity">
    <text evidence="1">Belongs to the protein kinase superfamily. CAMK Ser/Thr protein kinase family.</text>
</comment>
<dbReference type="Ensembl" id="ENSPNAT00000043632.1">
    <property type="protein sequence ID" value="ENSPNAP00000055872.1"/>
    <property type="gene ID" value="ENSPNAG00000001006.2"/>
</dbReference>
<keyword evidence="9" id="KW-1185">Reference proteome</keyword>
<dbReference type="SMART" id="SM00408">
    <property type="entry name" value="IGc2"/>
    <property type="match status" value="1"/>
</dbReference>
<keyword evidence="3" id="KW-0547">Nucleotide-binding</keyword>
<dbReference type="Proteomes" id="UP001501920">
    <property type="component" value="Chromosome 30"/>
</dbReference>
<dbReference type="GO" id="GO:0005524">
    <property type="term" value="F:ATP binding"/>
    <property type="evidence" value="ECO:0007669"/>
    <property type="project" value="UniProtKB-KW"/>
</dbReference>
<name>A0AAR2K038_PYGNA</name>
<evidence type="ECO:0000256" key="3">
    <source>
        <dbReference type="ARBA" id="ARBA00022741"/>
    </source>
</evidence>
<keyword evidence="2" id="KW-0677">Repeat</keyword>
<sequence length="148" mass="16697">MRGGALSLPLEQTCSPVASDEEFLSPMEEVVDFGMLNRNERARLKEPPIFQVALGDQVVTEGEEVVMCVQVSGQPKPVVHWLKDRLNIRPDGQHELHEVDNGKYKLRIKSAEKSDAGVYVCKIINEYGTKQTECRLEVKGESEKERQT</sequence>
<proteinExistence type="inferred from homology"/>
<dbReference type="InterPro" id="IPR003598">
    <property type="entry name" value="Ig_sub2"/>
</dbReference>
<dbReference type="InterPro" id="IPR013098">
    <property type="entry name" value="Ig_I-set"/>
</dbReference>
<evidence type="ECO:0000256" key="4">
    <source>
        <dbReference type="ARBA" id="ARBA00022840"/>
    </source>
</evidence>
<dbReference type="InterPro" id="IPR036179">
    <property type="entry name" value="Ig-like_dom_sf"/>
</dbReference>
<evidence type="ECO:0000313" key="8">
    <source>
        <dbReference type="Ensembl" id="ENSPNAP00000055872.1"/>
    </source>
</evidence>
<evidence type="ECO:0000256" key="1">
    <source>
        <dbReference type="ARBA" id="ARBA00006692"/>
    </source>
</evidence>
<accession>A0AAR2K038</accession>
<evidence type="ECO:0000313" key="9">
    <source>
        <dbReference type="Proteomes" id="UP001501920"/>
    </source>
</evidence>
<reference evidence="8 9" key="1">
    <citation type="submission" date="2020-10" db="EMBL/GenBank/DDBJ databases">
        <title>Pygocentrus nattereri (red-bellied piranha) genome, fPygNat1, primary haplotype.</title>
        <authorList>
            <person name="Myers G."/>
            <person name="Meyer A."/>
            <person name="Karagic N."/>
            <person name="Pippel M."/>
            <person name="Winkler S."/>
            <person name="Tracey A."/>
            <person name="Wood J."/>
            <person name="Formenti G."/>
            <person name="Howe K."/>
            <person name="Fedrigo O."/>
            <person name="Jarvis E.D."/>
        </authorList>
    </citation>
    <scope>NUCLEOTIDE SEQUENCE [LARGE SCALE GENOMIC DNA]</scope>
</reference>
<evidence type="ECO:0000256" key="6">
    <source>
        <dbReference type="ARBA" id="ARBA00023319"/>
    </source>
</evidence>
<dbReference type="FunFam" id="2.60.40.10:FF:000145">
    <property type="entry name" value="Myosin light chain kinase, smooth muscle"/>
    <property type="match status" value="1"/>
</dbReference>
<dbReference type="InterPro" id="IPR003599">
    <property type="entry name" value="Ig_sub"/>
</dbReference>
<dbReference type="GeneTree" id="ENSGT00940000163418"/>
<dbReference type="Pfam" id="PF07679">
    <property type="entry name" value="I-set"/>
    <property type="match status" value="1"/>
</dbReference>
<reference evidence="8" key="3">
    <citation type="submission" date="2025-09" db="UniProtKB">
        <authorList>
            <consortium name="Ensembl"/>
        </authorList>
    </citation>
    <scope>IDENTIFICATION</scope>
</reference>
<dbReference type="PANTHER" id="PTHR47633">
    <property type="entry name" value="IMMUNOGLOBULIN"/>
    <property type="match status" value="1"/>
</dbReference>
<evidence type="ECO:0000256" key="2">
    <source>
        <dbReference type="ARBA" id="ARBA00022737"/>
    </source>
</evidence>
<feature type="domain" description="Ig-like" evidence="7">
    <location>
        <begin position="47"/>
        <end position="137"/>
    </location>
</feature>
<keyword evidence="4" id="KW-0067">ATP-binding</keyword>
<dbReference type="Gene3D" id="2.60.40.10">
    <property type="entry name" value="Immunoglobulins"/>
    <property type="match status" value="1"/>
</dbReference>
<dbReference type="InterPro" id="IPR007110">
    <property type="entry name" value="Ig-like_dom"/>
</dbReference>
<keyword evidence="6" id="KW-0393">Immunoglobulin domain</keyword>
<dbReference type="GO" id="GO:0004674">
    <property type="term" value="F:protein serine/threonine kinase activity"/>
    <property type="evidence" value="ECO:0007669"/>
    <property type="project" value="UniProtKB-KW"/>
</dbReference>
<dbReference type="PROSITE" id="PS50835">
    <property type="entry name" value="IG_LIKE"/>
    <property type="match status" value="1"/>
</dbReference>
<dbReference type="InterPro" id="IPR013783">
    <property type="entry name" value="Ig-like_fold"/>
</dbReference>
<organism evidence="8 9">
    <name type="scientific">Pygocentrus nattereri</name>
    <name type="common">Red-bellied piranha</name>
    <dbReference type="NCBI Taxonomy" id="42514"/>
    <lineage>
        <taxon>Eukaryota</taxon>
        <taxon>Metazoa</taxon>
        <taxon>Chordata</taxon>
        <taxon>Craniata</taxon>
        <taxon>Vertebrata</taxon>
        <taxon>Euteleostomi</taxon>
        <taxon>Actinopterygii</taxon>
        <taxon>Neopterygii</taxon>
        <taxon>Teleostei</taxon>
        <taxon>Ostariophysi</taxon>
        <taxon>Characiformes</taxon>
        <taxon>Characoidei</taxon>
        <taxon>Pygocentrus</taxon>
    </lineage>
</organism>
<dbReference type="SMART" id="SM00409">
    <property type="entry name" value="IG"/>
    <property type="match status" value="1"/>
</dbReference>
<evidence type="ECO:0000256" key="5">
    <source>
        <dbReference type="ARBA" id="ARBA00023157"/>
    </source>
</evidence>
<dbReference type="SUPFAM" id="SSF48726">
    <property type="entry name" value="Immunoglobulin"/>
    <property type="match status" value="1"/>
</dbReference>
<evidence type="ECO:0000259" key="7">
    <source>
        <dbReference type="PROSITE" id="PS50835"/>
    </source>
</evidence>
<dbReference type="AlphaFoldDB" id="A0AAR2K038"/>
<keyword evidence="5" id="KW-1015">Disulfide bond</keyword>
<protein>
    <recommendedName>
        <fullName evidence="7">Ig-like domain-containing protein</fullName>
    </recommendedName>
</protein>
<reference evidence="8" key="2">
    <citation type="submission" date="2025-08" db="UniProtKB">
        <authorList>
            <consortium name="Ensembl"/>
        </authorList>
    </citation>
    <scope>IDENTIFICATION</scope>
</reference>